<accession>A0A2H3JMC2</accession>
<protein>
    <submittedName>
        <fullName evidence="7">DUF300-domain-containing protein</fullName>
    </submittedName>
</protein>
<evidence type="ECO:0000256" key="4">
    <source>
        <dbReference type="ARBA" id="ARBA00023136"/>
    </source>
</evidence>
<dbReference type="Pfam" id="PF03619">
    <property type="entry name" value="Solute_trans_a"/>
    <property type="match status" value="1"/>
</dbReference>
<organism evidence="7 8">
    <name type="scientific">Wolfiporia cocos (strain MD-104)</name>
    <name type="common">Brown rot fungus</name>
    <dbReference type="NCBI Taxonomy" id="742152"/>
    <lineage>
        <taxon>Eukaryota</taxon>
        <taxon>Fungi</taxon>
        <taxon>Dikarya</taxon>
        <taxon>Basidiomycota</taxon>
        <taxon>Agaricomycotina</taxon>
        <taxon>Agaricomycetes</taxon>
        <taxon>Polyporales</taxon>
        <taxon>Phaeolaceae</taxon>
        <taxon>Wolfiporia</taxon>
    </lineage>
</organism>
<keyword evidence="2 6" id="KW-0812">Transmembrane</keyword>
<evidence type="ECO:0000256" key="1">
    <source>
        <dbReference type="ARBA" id="ARBA00004141"/>
    </source>
</evidence>
<evidence type="ECO:0000256" key="2">
    <source>
        <dbReference type="ARBA" id="ARBA00022692"/>
    </source>
</evidence>
<feature type="transmembrane region" description="Helical" evidence="6">
    <location>
        <begin position="20"/>
        <end position="48"/>
    </location>
</feature>
<dbReference type="OrthoDB" id="5348404at2759"/>
<sequence length="755" mass="84569">MNAINFVGKLPSLGSGSGSALPFPVLLLAGLSTIAATFVSATSIFLHLKNYRKPVLQRMVVRIMLMVPIYAIASFISLFSLQAAFFIDVIRDIYEAFVIYCFFDLLIAYLGGERSLLILLHGRPPKYPVFPGNIFWREVDVSDPHTFLFLKRGVIQYVQVKPILAIVTIVLKLVGKFNEGDLRANSGYLYVSIVYNASICLSLYCLAIFWMCVSEDLKPFRPMPKFLCVKGILFFSFWQSILVSVLVAAGAITKLGPYTDSEHISLGLTDTLICIEMPFFAIAHMYAFSTRDFIDPHVTFVARMPVFYAFHDAFGIKDVVEDCKATLRGEGMNYREFEPSEGFIHQGAGRDRRIRAGLRYSQGGKKKYWLPRPTRSTLPPGKFERRVNQAVERFTGQRQEEEVYAPLLPGQAESVVHVTPDLRSQQVEDPTIWDSMPAEDEGFGLPFGDIDNVDEDLFEHSKKYLFGDYHYPTVDVSSEAARKMMWEEEERILRDERGAYFSPIVRSGRALGQARQNYGAVGNFQRSAVRERHSPDVSDDARRKGKARAEAEIVIDKEHDRLPEAKVGDARLRWTRSKEPAPIQSPRVRSLSATAQPATARPSSGSSSSMNSPRNRHRPPSPHKEIERPVLPPDAVDLIVEDPRAAEEGMTHERRKGEPAVRGGAGLHKVYRRGYVIGDNEGTRQGEVEMDPEAGGTLAETQNVLFDMGNDADSVIGAEDRAVEELMVAKAETPPVHARAVLYSPEILDEDNPWA</sequence>
<dbReference type="GO" id="GO:0016020">
    <property type="term" value="C:membrane"/>
    <property type="evidence" value="ECO:0007669"/>
    <property type="project" value="UniProtKB-SubCell"/>
</dbReference>
<dbReference type="STRING" id="742152.A0A2H3JMC2"/>
<keyword evidence="4 6" id="KW-0472">Membrane</keyword>
<feature type="transmembrane region" description="Helical" evidence="6">
    <location>
        <begin position="232"/>
        <end position="252"/>
    </location>
</feature>
<feature type="transmembrane region" description="Helical" evidence="6">
    <location>
        <begin position="60"/>
        <end position="87"/>
    </location>
</feature>
<comment type="subcellular location">
    <subcellularLocation>
        <location evidence="1">Membrane</location>
        <topology evidence="1">Multi-pass membrane protein</topology>
    </subcellularLocation>
</comment>
<dbReference type="InterPro" id="IPR005178">
    <property type="entry name" value="Ostalpha/TMEM184C"/>
</dbReference>
<feature type="transmembrane region" description="Helical" evidence="6">
    <location>
        <begin position="264"/>
        <end position="287"/>
    </location>
</feature>
<dbReference type="AlphaFoldDB" id="A0A2H3JMC2"/>
<keyword evidence="8" id="KW-1185">Reference proteome</keyword>
<name>A0A2H3JMC2_WOLCO</name>
<dbReference type="PANTHER" id="PTHR23423">
    <property type="entry name" value="ORGANIC SOLUTE TRANSPORTER-RELATED"/>
    <property type="match status" value="1"/>
</dbReference>
<feature type="transmembrane region" description="Helical" evidence="6">
    <location>
        <begin position="93"/>
        <end position="111"/>
    </location>
</feature>
<feature type="region of interest" description="Disordered" evidence="5">
    <location>
        <begin position="571"/>
        <end position="633"/>
    </location>
</feature>
<feature type="compositionally biased region" description="Low complexity" evidence="5">
    <location>
        <begin position="601"/>
        <end position="613"/>
    </location>
</feature>
<dbReference type="SMART" id="SM01417">
    <property type="entry name" value="Solute_trans_a"/>
    <property type="match status" value="1"/>
</dbReference>
<feature type="compositionally biased region" description="Basic and acidic residues" evidence="5">
    <location>
        <begin position="528"/>
        <end position="549"/>
    </location>
</feature>
<gene>
    <name evidence="7" type="ORF">WOLCODRAFT_140738</name>
</gene>
<reference evidence="7 8" key="1">
    <citation type="journal article" date="2012" name="Science">
        <title>The Paleozoic origin of enzymatic lignin decomposition reconstructed from 31 fungal genomes.</title>
        <authorList>
            <person name="Floudas D."/>
            <person name="Binder M."/>
            <person name="Riley R."/>
            <person name="Barry K."/>
            <person name="Blanchette R.A."/>
            <person name="Henrissat B."/>
            <person name="Martinez A.T."/>
            <person name="Otillar R."/>
            <person name="Spatafora J.W."/>
            <person name="Yadav J.S."/>
            <person name="Aerts A."/>
            <person name="Benoit I."/>
            <person name="Boyd A."/>
            <person name="Carlson A."/>
            <person name="Copeland A."/>
            <person name="Coutinho P.M."/>
            <person name="de Vries R.P."/>
            <person name="Ferreira P."/>
            <person name="Findley K."/>
            <person name="Foster B."/>
            <person name="Gaskell J."/>
            <person name="Glotzer D."/>
            <person name="Gorecki P."/>
            <person name="Heitman J."/>
            <person name="Hesse C."/>
            <person name="Hori C."/>
            <person name="Igarashi K."/>
            <person name="Jurgens J.A."/>
            <person name="Kallen N."/>
            <person name="Kersten P."/>
            <person name="Kohler A."/>
            <person name="Kuees U."/>
            <person name="Kumar T.K.A."/>
            <person name="Kuo A."/>
            <person name="LaButti K."/>
            <person name="Larrondo L.F."/>
            <person name="Lindquist E."/>
            <person name="Ling A."/>
            <person name="Lombard V."/>
            <person name="Lucas S."/>
            <person name="Lundell T."/>
            <person name="Martin R."/>
            <person name="McLaughlin D.J."/>
            <person name="Morgenstern I."/>
            <person name="Morin E."/>
            <person name="Murat C."/>
            <person name="Nagy L.G."/>
            <person name="Nolan M."/>
            <person name="Ohm R.A."/>
            <person name="Patyshakuliyeva A."/>
            <person name="Rokas A."/>
            <person name="Ruiz-Duenas F.J."/>
            <person name="Sabat G."/>
            <person name="Salamov A."/>
            <person name="Samejima M."/>
            <person name="Schmutz J."/>
            <person name="Slot J.C."/>
            <person name="St John F."/>
            <person name="Stenlid J."/>
            <person name="Sun H."/>
            <person name="Sun S."/>
            <person name="Syed K."/>
            <person name="Tsang A."/>
            <person name="Wiebenga A."/>
            <person name="Young D."/>
            <person name="Pisabarro A."/>
            <person name="Eastwood D.C."/>
            <person name="Martin F."/>
            <person name="Cullen D."/>
            <person name="Grigoriev I.V."/>
            <person name="Hibbett D.S."/>
        </authorList>
    </citation>
    <scope>NUCLEOTIDE SEQUENCE [LARGE SCALE GENOMIC DNA]</scope>
    <source>
        <strain evidence="7 8">MD-104</strain>
    </source>
</reference>
<keyword evidence="3 6" id="KW-1133">Transmembrane helix</keyword>
<evidence type="ECO:0000313" key="7">
    <source>
        <dbReference type="EMBL" id="PCH37147.1"/>
    </source>
</evidence>
<evidence type="ECO:0000256" key="3">
    <source>
        <dbReference type="ARBA" id="ARBA00022989"/>
    </source>
</evidence>
<proteinExistence type="predicted"/>
<feature type="region of interest" description="Disordered" evidence="5">
    <location>
        <begin position="527"/>
        <end position="549"/>
    </location>
</feature>
<evidence type="ECO:0000313" key="8">
    <source>
        <dbReference type="Proteomes" id="UP000218811"/>
    </source>
</evidence>
<dbReference type="OMA" id="TDTLICI"/>
<evidence type="ECO:0000256" key="6">
    <source>
        <dbReference type="SAM" id="Phobius"/>
    </source>
</evidence>
<dbReference type="EMBL" id="KB467909">
    <property type="protein sequence ID" value="PCH37147.1"/>
    <property type="molecule type" value="Genomic_DNA"/>
</dbReference>
<feature type="transmembrane region" description="Helical" evidence="6">
    <location>
        <begin position="187"/>
        <end position="211"/>
    </location>
</feature>
<dbReference type="Proteomes" id="UP000218811">
    <property type="component" value="Unassembled WGS sequence"/>
</dbReference>
<evidence type="ECO:0000256" key="5">
    <source>
        <dbReference type="SAM" id="MobiDB-lite"/>
    </source>
</evidence>